<sequence>MEVLVAPTIQKAFAPRENPLRLLEQSYSLSDCTGKGHLFLQEKQNTEAFPFHVQLLQKSS</sequence>
<reference evidence="1" key="2">
    <citation type="journal article" date="2015" name="Data Brief">
        <title>Shoot transcriptome of the giant reed, Arundo donax.</title>
        <authorList>
            <person name="Barrero R.A."/>
            <person name="Guerrero F.D."/>
            <person name="Moolhuijzen P."/>
            <person name="Goolsby J.A."/>
            <person name="Tidwell J."/>
            <person name="Bellgard S.E."/>
            <person name="Bellgard M.I."/>
        </authorList>
    </citation>
    <scope>NUCLEOTIDE SEQUENCE</scope>
    <source>
        <tissue evidence="1">Shoot tissue taken approximately 20 cm above the soil surface</tissue>
    </source>
</reference>
<protein>
    <submittedName>
        <fullName evidence="1">Uncharacterized protein</fullName>
    </submittedName>
</protein>
<reference evidence="1" key="1">
    <citation type="submission" date="2014-09" db="EMBL/GenBank/DDBJ databases">
        <authorList>
            <person name="Magalhaes I.L.F."/>
            <person name="Oliveira U."/>
            <person name="Santos F.R."/>
            <person name="Vidigal T.H.D.A."/>
            <person name="Brescovit A.D."/>
            <person name="Santos A.J."/>
        </authorList>
    </citation>
    <scope>NUCLEOTIDE SEQUENCE</scope>
    <source>
        <tissue evidence="1">Shoot tissue taken approximately 20 cm above the soil surface</tissue>
    </source>
</reference>
<proteinExistence type="predicted"/>
<evidence type="ECO:0000313" key="1">
    <source>
        <dbReference type="EMBL" id="JAE21258.1"/>
    </source>
</evidence>
<dbReference type="AlphaFoldDB" id="A0A0A9GKP3"/>
<accession>A0A0A9GKP3</accession>
<organism evidence="1">
    <name type="scientific">Arundo donax</name>
    <name type="common">Giant reed</name>
    <name type="synonym">Donax arundinaceus</name>
    <dbReference type="NCBI Taxonomy" id="35708"/>
    <lineage>
        <taxon>Eukaryota</taxon>
        <taxon>Viridiplantae</taxon>
        <taxon>Streptophyta</taxon>
        <taxon>Embryophyta</taxon>
        <taxon>Tracheophyta</taxon>
        <taxon>Spermatophyta</taxon>
        <taxon>Magnoliopsida</taxon>
        <taxon>Liliopsida</taxon>
        <taxon>Poales</taxon>
        <taxon>Poaceae</taxon>
        <taxon>PACMAD clade</taxon>
        <taxon>Arundinoideae</taxon>
        <taxon>Arundineae</taxon>
        <taxon>Arundo</taxon>
    </lineage>
</organism>
<dbReference type="EMBL" id="GBRH01176638">
    <property type="protein sequence ID" value="JAE21258.1"/>
    <property type="molecule type" value="Transcribed_RNA"/>
</dbReference>
<name>A0A0A9GKP3_ARUDO</name>